<comment type="caution">
    <text evidence="5">The sequence shown here is derived from an EMBL/GenBank/DDBJ whole genome shotgun (WGS) entry which is preliminary data.</text>
</comment>
<evidence type="ECO:0000313" key="6">
    <source>
        <dbReference type="Proteomes" id="UP001592582"/>
    </source>
</evidence>
<dbReference type="RefSeq" id="WP_380504853.1">
    <property type="nucleotide sequence ID" value="NZ_JBHEZX010000003.1"/>
</dbReference>
<comment type="similarity">
    <text evidence="1">Belongs to the leucine-binding protein family.</text>
</comment>
<feature type="signal peptide" evidence="3">
    <location>
        <begin position="1"/>
        <end position="33"/>
    </location>
</feature>
<dbReference type="InterPro" id="IPR028081">
    <property type="entry name" value="Leu-bd"/>
</dbReference>
<evidence type="ECO:0000313" key="5">
    <source>
        <dbReference type="EMBL" id="MFC1409340.1"/>
    </source>
</evidence>
<dbReference type="InterPro" id="IPR028082">
    <property type="entry name" value="Peripla_BP_I"/>
</dbReference>
<evidence type="ECO:0000256" key="3">
    <source>
        <dbReference type="SAM" id="SignalP"/>
    </source>
</evidence>
<keyword evidence="6" id="KW-1185">Reference proteome</keyword>
<dbReference type="PANTHER" id="PTHR30483">
    <property type="entry name" value="LEUCINE-SPECIFIC-BINDING PROTEIN"/>
    <property type="match status" value="1"/>
</dbReference>
<reference evidence="5 6" key="1">
    <citation type="submission" date="2024-09" db="EMBL/GenBank/DDBJ databases">
        <authorList>
            <person name="Lee S.D."/>
        </authorList>
    </citation>
    <scope>NUCLEOTIDE SEQUENCE [LARGE SCALE GENOMIC DNA]</scope>
    <source>
        <strain evidence="5 6">N1-1</strain>
    </source>
</reference>
<dbReference type="InterPro" id="IPR051010">
    <property type="entry name" value="BCAA_transport"/>
</dbReference>
<dbReference type="Proteomes" id="UP001592582">
    <property type="component" value="Unassembled WGS sequence"/>
</dbReference>
<protein>
    <submittedName>
        <fullName evidence="5">ABC transporter substrate-binding protein</fullName>
    </submittedName>
</protein>
<feature type="domain" description="Leucine-binding protein" evidence="4">
    <location>
        <begin position="51"/>
        <end position="345"/>
    </location>
</feature>
<feature type="chain" id="PRO_5045297334" evidence="3">
    <location>
        <begin position="34"/>
        <end position="413"/>
    </location>
</feature>
<dbReference type="Gene3D" id="3.40.50.2300">
    <property type="match status" value="2"/>
</dbReference>
<evidence type="ECO:0000256" key="1">
    <source>
        <dbReference type="ARBA" id="ARBA00010062"/>
    </source>
</evidence>
<dbReference type="PANTHER" id="PTHR30483:SF6">
    <property type="entry name" value="PERIPLASMIC BINDING PROTEIN OF ABC TRANSPORTER FOR NATURAL AMINO ACIDS"/>
    <property type="match status" value="1"/>
</dbReference>
<dbReference type="PROSITE" id="PS51257">
    <property type="entry name" value="PROKAR_LIPOPROTEIN"/>
    <property type="match status" value="1"/>
</dbReference>
<dbReference type="SUPFAM" id="SSF53822">
    <property type="entry name" value="Periplasmic binding protein-like I"/>
    <property type="match status" value="1"/>
</dbReference>
<dbReference type="EMBL" id="JBHEZX010000003">
    <property type="protein sequence ID" value="MFC1409340.1"/>
    <property type="molecule type" value="Genomic_DNA"/>
</dbReference>
<accession>A0ABV6V6L7</accession>
<keyword evidence="2 3" id="KW-0732">Signal</keyword>
<name>A0ABV6V6L7_9ACTN</name>
<sequence length="413" mass="42473">MGSSTRFVRCTTAAVGAALLAGALAGCGGNADASEGSTVRVMTWAPEDSSVGGQPGVTALAAAIEKQINGSGGLGGRQLQVLTCDEHGTVAGVTDCVNQAVSAGVVAVVGSYSENGDTFMPLLEAAGIPYIGGFGLSSAEFTSPYSYPVNGGYQALLAGSGEQLVQSGCRRVAVVGPDTASAASMLNFLDVGLATGHINAVSIAVTPGRTDYTTEAARAIGADRAHSCVTTTLDPASTATFFDDYRRLEPKHTQLSSVIGSFQQSLVDSTGGDAGPLRAALATSWYPPDDSPVWDGLHAAVKKYAFTDNRINTADPGEQTTWIAYEVLRRAAAGINGRITGSTLRGFLNYCDPITTGQTPPLAWRAGDMLPLASAPRLVNTQVQFLQVRKGQLAEAGTGPVDVRKLLVQTPGA</sequence>
<organism evidence="5 6">
    <name type="scientific">Streptacidiphilus alkalitolerans</name>
    <dbReference type="NCBI Taxonomy" id="3342712"/>
    <lineage>
        <taxon>Bacteria</taxon>
        <taxon>Bacillati</taxon>
        <taxon>Actinomycetota</taxon>
        <taxon>Actinomycetes</taxon>
        <taxon>Kitasatosporales</taxon>
        <taxon>Streptomycetaceae</taxon>
        <taxon>Streptacidiphilus</taxon>
    </lineage>
</organism>
<evidence type="ECO:0000259" key="4">
    <source>
        <dbReference type="Pfam" id="PF13458"/>
    </source>
</evidence>
<proteinExistence type="inferred from homology"/>
<dbReference type="Pfam" id="PF13458">
    <property type="entry name" value="Peripla_BP_6"/>
    <property type="match status" value="1"/>
</dbReference>
<evidence type="ECO:0000256" key="2">
    <source>
        <dbReference type="ARBA" id="ARBA00022729"/>
    </source>
</evidence>
<gene>
    <name evidence="5" type="ORF">ACEZDG_08605</name>
</gene>